<dbReference type="EMBL" id="JAHCVI010000002">
    <property type="protein sequence ID" value="KAG7289093.1"/>
    <property type="molecule type" value="Genomic_DNA"/>
</dbReference>
<dbReference type="GO" id="GO:0005737">
    <property type="term" value="C:cytoplasm"/>
    <property type="evidence" value="ECO:0007669"/>
    <property type="project" value="TreeGrafter"/>
</dbReference>
<comment type="subcellular location">
    <subcellularLocation>
        <location evidence="1">Nucleus</location>
        <location evidence="1">Nuclear pore complex</location>
    </subcellularLocation>
</comment>
<keyword evidence="14" id="KW-1185">Reference proteome</keyword>
<feature type="compositionally biased region" description="Polar residues" evidence="12">
    <location>
        <begin position="189"/>
        <end position="219"/>
    </location>
</feature>
<gene>
    <name evidence="13" type="primary">GLE1</name>
    <name evidence="13" type="ORF">NEMBOFW57_005456</name>
</gene>
<evidence type="ECO:0000256" key="10">
    <source>
        <dbReference type="ARBA" id="ARBA00029983"/>
    </source>
</evidence>
<feature type="compositionally biased region" description="Low complexity" evidence="12">
    <location>
        <begin position="131"/>
        <end position="161"/>
    </location>
</feature>
<evidence type="ECO:0000256" key="1">
    <source>
        <dbReference type="ARBA" id="ARBA00004567"/>
    </source>
</evidence>
<comment type="caution">
    <text evidence="13">The sequence shown here is derived from an EMBL/GenBank/DDBJ whole genome shotgun (WGS) entry which is preliminary data.</text>
</comment>
<dbReference type="GO" id="GO:0005543">
    <property type="term" value="F:phospholipid binding"/>
    <property type="evidence" value="ECO:0007669"/>
    <property type="project" value="TreeGrafter"/>
</dbReference>
<evidence type="ECO:0000256" key="11">
    <source>
        <dbReference type="SAM" id="Coils"/>
    </source>
</evidence>
<accession>A0AAD4EWV4</accession>
<dbReference type="GO" id="GO:0044614">
    <property type="term" value="C:nuclear pore cytoplasmic filaments"/>
    <property type="evidence" value="ECO:0007669"/>
    <property type="project" value="TreeGrafter"/>
</dbReference>
<evidence type="ECO:0000256" key="3">
    <source>
        <dbReference type="ARBA" id="ARBA00022448"/>
    </source>
</evidence>
<evidence type="ECO:0000256" key="8">
    <source>
        <dbReference type="ARBA" id="ARBA00023242"/>
    </source>
</evidence>
<dbReference type="PANTHER" id="PTHR12960:SF0">
    <property type="entry name" value="MRNA EXPORT FACTOR GLE1"/>
    <property type="match status" value="1"/>
</dbReference>
<keyword evidence="3" id="KW-0813">Transport</keyword>
<evidence type="ECO:0000256" key="12">
    <source>
        <dbReference type="SAM" id="MobiDB-lite"/>
    </source>
</evidence>
<reference evidence="13" key="1">
    <citation type="submission" date="2023-02" db="EMBL/GenBank/DDBJ databases">
        <authorList>
            <person name="Palmer J.M."/>
        </authorList>
    </citation>
    <scope>NUCLEOTIDE SEQUENCE</scope>
    <source>
        <strain evidence="13">FW57</strain>
    </source>
</reference>
<keyword evidence="11" id="KW-0175">Coiled coil</keyword>
<evidence type="ECO:0000256" key="2">
    <source>
        <dbReference type="ARBA" id="ARBA00011056"/>
    </source>
</evidence>
<keyword evidence="4" id="KW-0509">mRNA transport</keyword>
<evidence type="ECO:0000256" key="4">
    <source>
        <dbReference type="ARBA" id="ARBA00022816"/>
    </source>
</evidence>
<dbReference type="InterPro" id="IPR012476">
    <property type="entry name" value="GLE1"/>
</dbReference>
<dbReference type="GO" id="GO:0016973">
    <property type="term" value="P:poly(A)+ mRNA export from nucleus"/>
    <property type="evidence" value="ECO:0007669"/>
    <property type="project" value="InterPro"/>
</dbReference>
<evidence type="ECO:0000313" key="14">
    <source>
        <dbReference type="Proteomes" id="UP001197093"/>
    </source>
</evidence>
<dbReference type="Gene3D" id="1.25.40.510">
    <property type="entry name" value="GLE1-like"/>
    <property type="match status" value="1"/>
</dbReference>
<name>A0AAD4EWV4_9PEZI</name>
<evidence type="ECO:0000256" key="6">
    <source>
        <dbReference type="ARBA" id="ARBA00023010"/>
    </source>
</evidence>
<protein>
    <recommendedName>
        <fullName evidence="9">mRNA export factor GLE1</fullName>
    </recommendedName>
    <alternativeName>
        <fullName evidence="10">Nucleoporin GLE1</fullName>
    </alternativeName>
</protein>
<proteinExistence type="inferred from homology"/>
<dbReference type="AlphaFoldDB" id="A0AAD4EWV4"/>
<evidence type="ECO:0000256" key="7">
    <source>
        <dbReference type="ARBA" id="ARBA00023132"/>
    </source>
</evidence>
<feature type="compositionally biased region" description="Pro residues" evidence="12">
    <location>
        <begin position="179"/>
        <end position="188"/>
    </location>
</feature>
<dbReference type="PANTHER" id="PTHR12960">
    <property type="entry name" value="GLE-1-RELATED"/>
    <property type="match status" value="1"/>
</dbReference>
<dbReference type="InterPro" id="IPR038506">
    <property type="entry name" value="GLE1-like_sf"/>
</dbReference>
<keyword evidence="8" id="KW-0539">Nucleus</keyword>
<keyword evidence="7" id="KW-0906">Nuclear pore complex</keyword>
<organism evidence="13 14">
    <name type="scientific">Staphylotrichum longicolle</name>
    <dbReference type="NCBI Taxonomy" id="669026"/>
    <lineage>
        <taxon>Eukaryota</taxon>
        <taxon>Fungi</taxon>
        <taxon>Dikarya</taxon>
        <taxon>Ascomycota</taxon>
        <taxon>Pezizomycotina</taxon>
        <taxon>Sordariomycetes</taxon>
        <taxon>Sordariomycetidae</taxon>
        <taxon>Sordariales</taxon>
        <taxon>Chaetomiaceae</taxon>
        <taxon>Staphylotrichum</taxon>
    </lineage>
</organism>
<evidence type="ECO:0000256" key="5">
    <source>
        <dbReference type="ARBA" id="ARBA00022927"/>
    </source>
</evidence>
<sequence length="546" mass="59890">MAGSSPTRQQSYHWASGSPQRTVLEEILADDRNSEARHRYLLEAAKREHERVREDAERVYWEQLQREERQRLLEERRKEEERIRLEEQLAAERARLNALKAKKIAIPPPLPDPEPPVAPAVSAKVPAPPAVNNAPAPTNGTAVPQPAAAPAAAGVPGIPVAKTPAAPSTAQPQVQKPAAVPPKAPEPTRPTSTPLGINGLLNHTPQSNGVTSSSGTSRSPAPPPAQTRPDRYAEIHKNLKILRKSMAEQAQTNPALKERMGDMRREIRKSVGQLTVSSGVAGVNKIQQQKILKLLREALSNQVQSQLMDPSNFVLKQRNPVEGAVHNEPTLPSVFLYLINIFAKAAISQFINEAGARPETADPVGICVAATLSEPDFLWRGESLIDILLAKLRIVCPVLFGYRGSEKTEQGRQRLGWWKDSGQWVPEQQHMDRMTGLGAGFASISLRNFALSKKTNPFPPRNYWAAMSRIVNTPTAEISNTQCVVLKAMVENYEQKFIEFYGTAGVAALRTALIEFPARVPQKSAAVNSLQVLAQMLKRDTGLVLG</sequence>
<dbReference type="GO" id="GO:0031369">
    <property type="term" value="F:translation initiation factor binding"/>
    <property type="evidence" value="ECO:0007669"/>
    <property type="project" value="TreeGrafter"/>
</dbReference>
<keyword evidence="5" id="KW-0653">Protein transport</keyword>
<comment type="similarity">
    <text evidence="2">Belongs to the GLE1 family.</text>
</comment>
<dbReference type="GO" id="GO:0015031">
    <property type="term" value="P:protein transport"/>
    <property type="evidence" value="ECO:0007669"/>
    <property type="project" value="UniProtKB-KW"/>
</dbReference>
<dbReference type="Pfam" id="PF07817">
    <property type="entry name" value="GLE1"/>
    <property type="match status" value="1"/>
</dbReference>
<keyword evidence="6" id="KW-0811">Translocation</keyword>
<feature type="region of interest" description="Disordered" evidence="12">
    <location>
        <begin position="131"/>
        <end position="231"/>
    </location>
</feature>
<evidence type="ECO:0000256" key="9">
    <source>
        <dbReference type="ARBA" id="ARBA00026227"/>
    </source>
</evidence>
<feature type="coiled-coil region" evidence="11">
    <location>
        <begin position="42"/>
        <end position="102"/>
    </location>
</feature>
<dbReference type="GO" id="GO:0000822">
    <property type="term" value="F:inositol hexakisphosphate binding"/>
    <property type="evidence" value="ECO:0007669"/>
    <property type="project" value="TreeGrafter"/>
</dbReference>
<evidence type="ECO:0000313" key="13">
    <source>
        <dbReference type="EMBL" id="KAG7289093.1"/>
    </source>
</evidence>
<dbReference type="Proteomes" id="UP001197093">
    <property type="component" value="Unassembled WGS sequence"/>
</dbReference>